<dbReference type="RefSeq" id="WP_285568166.1">
    <property type="nucleotide sequence ID" value="NZ_BSTK01000002.1"/>
</dbReference>
<organism evidence="1 2">
    <name type="scientific">Actinoallomurus iriomotensis</name>
    <dbReference type="NCBI Taxonomy" id="478107"/>
    <lineage>
        <taxon>Bacteria</taxon>
        <taxon>Bacillati</taxon>
        <taxon>Actinomycetota</taxon>
        <taxon>Actinomycetes</taxon>
        <taxon>Streptosporangiales</taxon>
        <taxon>Thermomonosporaceae</taxon>
        <taxon>Actinoallomurus</taxon>
    </lineage>
</organism>
<dbReference type="Pfam" id="PF02575">
    <property type="entry name" value="YbaB_DNA_bd"/>
    <property type="match status" value="1"/>
</dbReference>
<dbReference type="Proteomes" id="UP001165074">
    <property type="component" value="Unassembled WGS sequence"/>
</dbReference>
<evidence type="ECO:0008006" key="3">
    <source>
        <dbReference type="Google" id="ProtNLM"/>
    </source>
</evidence>
<dbReference type="InterPro" id="IPR036894">
    <property type="entry name" value="YbaB-like_sf"/>
</dbReference>
<accession>A0A9W6S0P7</accession>
<dbReference type="InterPro" id="IPR004401">
    <property type="entry name" value="YbaB/EbfC"/>
</dbReference>
<evidence type="ECO:0000313" key="1">
    <source>
        <dbReference type="EMBL" id="GLY83637.1"/>
    </source>
</evidence>
<dbReference type="AlphaFoldDB" id="A0A9W6S0P7"/>
<reference evidence="1" key="1">
    <citation type="submission" date="2023-03" db="EMBL/GenBank/DDBJ databases">
        <title>Actinoallomurus iriomotensis NBRC 103684.</title>
        <authorList>
            <person name="Ichikawa N."/>
            <person name="Sato H."/>
            <person name="Tonouchi N."/>
        </authorList>
    </citation>
    <scope>NUCLEOTIDE SEQUENCE</scope>
    <source>
        <strain evidence="1">NBRC 103684</strain>
    </source>
</reference>
<evidence type="ECO:0000313" key="2">
    <source>
        <dbReference type="Proteomes" id="UP001165074"/>
    </source>
</evidence>
<dbReference type="GO" id="GO:0003677">
    <property type="term" value="F:DNA binding"/>
    <property type="evidence" value="ECO:0007669"/>
    <property type="project" value="InterPro"/>
</dbReference>
<dbReference type="Gene3D" id="3.30.1310.10">
    <property type="entry name" value="Nucleoid-associated protein YbaB-like domain"/>
    <property type="match status" value="1"/>
</dbReference>
<proteinExistence type="predicted"/>
<dbReference type="EMBL" id="BSTK01000002">
    <property type="protein sequence ID" value="GLY83637.1"/>
    <property type="molecule type" value="Genomic_DNA"/>
</dbReference>
<protein>
    <recommendedName>
        <fullName evidence="3">Nucleoid-associated protein</fullName>
    </recommendedName>
</protein>
<keyword evidence="2" id="KW-1185">Reference proteome</keyword>
<sequence length="128" mass="13653">MSTEPDAPLGTPGDEYARRTEQLKKMRRELADVGATAKRPDGLVTVVVGAQGQVKDIKLDPRVYRKLDSGQLAAAIMELISQATTEVAEQMKTIMAPFVPGGGPGEGLDFTGFLPHAKEAGHPEPRNG</sequence>
<dbReference type="SUPFAM" id="SSF82607">
    <property type="entry name" value="YbaB-like"/>
    <property type="match status" value="1"/>
</dbReference>
<name>A0A9W6S0P7_9ACTN</name>
<comment type="caution">
    <text evidence="1">The sequence shown here is derived from an EMBL/GenBank/DDBJ whole genome shotgun (WGS) entry which is preliminary data.</text>
</comment>
<gene>
    <name evidence="1" type="ORF">Airi02_015660</name>
</gene>